<evidence type="ECO:0000313" key="2">
    <source>
        <dbReference type="EMBL" id="KAF8767583.1"/>
    </source>
</evidence>
<comment type="caution">
    <text evidence="2">The sequence shown here is derived from an EMBL/GenBank/DDBJ whole genome shotgun (WGS) entry which is preliminary data.</text>
</comment>
<dbReference type="AlphaFoldDB" id="A0A8T0E728"/>
<keyword evidence="3" id="KW-1185">Reference proteome</keyword>
<organism evidence="2 3">
    <name type="scientific">Argiope bruennichi</name>
    <name type="common">Wasp spider</name>
    <name type="synonym">Aranea bruennichi</name>
    <dbReference type="NCBI Taxonomy" id="94029"/>
    <lineage>
        <taxon>Eukaryota</taxon>
        <taxon>Metazoa</taxon>
        <taxon>Ecdysozoa</taxon>
        <taxon>Arthropoda</taxon>
        <taxon>Chelicerata</taxon>
        <taxon>Arachnida</taxon>
        <taxon>Araneae</taxon>
        <taxon>Araneomorphae</taxon>
        <taxon>Entelegynae</taxon>
        <taxon>Araneoidea</taxon>
        <taxon>Araneidae</taxon>
        <taxon>Argiope</taxon>
    </lineage>
</organism>
<reference evidence="2" key="1">
    <citation type="journal article" date="2020" name="bioRxiv">
        <title>Chromosome-level reference genome of the European wasp spider Argiope bruennichi: a resource for studies on range expansion and evolutionary adaptation.</title>
        <authorList>
            <person name="Sheffer M.M."/>
            <person name="Hoppe A."/>
            <person name="Krehenwinkel H."/>
            <person name="Uhl G."/>
            <person name="Kuss A.W."/>
            <person name="Jensen L."/>
            <person name="Jensen C."/>
            <person name="Gillespie R.G."/>
            <person name="Hoff K.J."/>
            <person name="Prost S."/>
        </authorList>
    </citation>
    <scope>NUCLEOTIDE SEQUENCE</scope>
</reference>
<dbReference type="EMBL" id="JABXBU010002230">
    <property type="protein sequence ID" value="KAF8767583.1"/>
    <property type="molecule type" value="Genomic_DNA"/>
</dbReference>
<dbReference type="Proteomes" id="UP000807504">
    <property type="component" value="Unassembled WGS sequence"/>
</dbReference>
<accession>A0A8T0E728</accession>
<reference evidence="2" key="2">
    <citation type="submission" date="2020-06" db="EMBL/GenBank/DDBJ databases">
        <authorList>
            <person name="Sheffer M."/>
        </authorList>
    </citation>
    <scope>NUCLEOTIDE SEQUENCE</scope>
</reference>
<protein>
    <submittedName>
        <fullName evidence="2">Uncharacterized protein</fullName>
    </submittedName>
</protein>
<feature type="signal peptide" evidence="1">
    <location>
        <begin position="1"/>
        <end position="27"/>
    </location>
</feature>
<feature type="chain" id="PRO_5035935925" evidence="1">
    <location>
        <begin position="28"/>
        <end position="165"/>
    </location>
</feature>
<proteinExistence type="predicted"/>
<evidence type="ECO:0000256" key="1">
    <source>
        <dbReference type="SAM" id="SignalP"/>
    </source>
</evidence>
<sequence length="165" mass="18519">MMNSGRKTSAVAWTCILFAILLDFALSGDVGDGSLKYEEFDMCYRYVNCDSGDEGFAEMLRCVEHLTEEDFAIVENFTKKAAVLAGHPMHSTGFVPMTNEYCAWTDDQKTEIFRYITGLVIDSFAAICSSLKTRHQCDRFEKFLDCGFSLMEKYAAMGICSVPGR</sequence>
<keyword evidence="1" id="KW-0732">Signal</keyword>
<evidence type="ECO:0000313" key="3">
    <source>
        <dbReference type="Proteomes" id="UP000807504"/>
    </source>
</evidence>
<gene>
    <name evidence="2" type="ORF">HNY73_020518</name>
</gene>
<name>A0A8T0E728_ARGBR</name>